<evidence type="ECO:0000256" key="7">
    <source>
        <dbReference type="SAM" id="Coils"/>
    </source>
</evidence>
<dbReference type="GO" id="GO:0007018">
    <property type="term" value="P:microtubule-based movement"/>
    <property type="evidence" value="ECO:0007669"/>
    <property type="project" value="InterPro"/>
</dbReference>
<dbReference type="InterPro" id="IPR019821">
    <property type="entry name" value="Kinesin_motor_CS"/>
</dbReference>
<dbReference type="GeneID" id="25989133"/>
<dbReference type="InterPro" id="IPR027640">
    <property type="entry name" value="Kinesin-like_fam"/>
</dbReference>
<dbReference type="GO" id="GO:0003777">
    <property type="term" value="F:microtubule motor activity"/>
    <property type="evidence" value="ECO:0007669"/>
    <property type="project" value="InterPro"/>
</dbReference>
<gene>
    <name evidence="10" type="ORF">A1Q1_05621</name>
</gene>
<feature type="compositionally biased region" description="Low complexity" evidence="8">
    <location>
        <begin position="661"/>
        <end position="674"/>
    </location>
</feature>
<keyword evidence="1" id="KW-0493">Microtubule</keyword>
<sequence>MAYLADENAMRICVRPRPWHPEKEAPFLAQHVDMPFFLGEGNFAQPKKPPSTGSLREIVEVIDNRQLDFDKPPPGGVSKRGEVGAKRYKNRRWMAASQEEVYENTAKPLLEGVLKGFNATVFAYGNDPGIIVRTMRDLFMMIEETKDRFDTRVELSMVEIYNETIRDLLSDGFPAMPVHGLKLMENEKERVTIANVTIKAPTTADEVMDLVMLGNERRSTSFTAANSQSSRSHAVLQINVTRSARRADVDFEREEISLDTNSATLSIVDLAGSERASATHNMGARMKEGAKINQSLLALSSCIGALCLAQRRGSRPHVPYRNSKLTRLLKFSLGGNCRTVMIVCVSPSSRDIEDTSNTLTWANKAKDVKTTVSRNVGGHQVSARQYLEKIAEYSERIKLLEAQLEKRDAELNGVRKKQQNEAQQRIRDAVRVITDRIETDIAAIKDGAEHRALWDIADLGLTYMGNRKDEIDVDEASVDPEAEKAQCQKVINQYKNAYVENRSVQAKVRREHELATGIEAQIQQTETRTFSGLDDVNIRNLHLELAAQRHRIAEAVSDARQRGYRTSAARLQDILARCIIALSRQDTMIRRNKNDVGALMTATAAQQSDLLAQIARRITGAADVSSNELRAIVDSIGTMDSLPPQSPAKPAVPPVLAALRSPDSSFSSLSPGSPRVKRLSKGHVAGKLNSPRKSAPRALRRSSLGPTAKPARTARFADEMDLETVHHFSQHGNDTSNSMEVLDDSADWEEVAETVKPIPASRLRVCSTPAPFTVSEEAPAPPPPAPALALAPMPTTTAKPSPSRPPSSASNHEPKASPMSESIPEWKKNRMLLGKSSMSNLNGGGAPSSPNTSVQDGSPMNRSMAGLGLGRPVRRPGAPLGELKQLPSLRASVSSRLMEPTASSAARNKGATETPSPAPVPESRRMSMSVRNERKKLHKAAPYGRKVSLIPSPVHSPGTSPRGSLTGNNKKSPPKSKTAMTLSLGPGAATAGLRKRPSMVLGASQIGNTSLPPWK</sequence>
<proteinExistence type="inferred from homology"/>
<dbReference type="PANTHER" id="PTHR47968:SF13">
    <property type="entry name" value="KINESIN-LIKE PROTEIN KIF19 ISOFORM X1"/>
    <property type="match status" value="1"/>
</dbReference>
<keyword evidence="3" id="KW-0067">ATP-binding</keyword>
<accession>J5SJ76</accession>
<dbReference type="Gene3D" id="3.40.850.10">
    <property type="entry name" value="Kinesin motor domain"/>
    <property type="match status" value="1"/>
</dbReference>
<dbReference type="Proteomes" id="UP000002748">
    <property type="component" value="Unassembled WGS sequence"/>
</dbReference>
<dbReference type="GO" id="GO:0005524">
    <property type="term" value="F:ATP binding"/>
    <property type="evidence" value="ECO:0007669"/>
    <property type="project" value="UniProtKB-KW"/>
</dbReference>
<dbReference type="GO" id="GO:0005874">
    <property type="term" value="C:microtubule"/>
    <property type="evidence" value="ECO:0007669"/>
    <property type="project" value="UniProtKB-KW"/>
</dbReference>
<feature type="coiled-coil region" evidence="7">
    <location>
        <begin position="383"/>
        <end position="417"/>
    </location>
</feature>
<evidence type="ECO:0000256" key="2">
    <source>
        <dbReference type="ARBA" id="ARBA00022741"/>
    </source>
</evidence>
<protein>
    <submittedName>
        <fullName evidence="10">Kinesin-related motor protein involved in mitotic spindle positioning, Kip3p</fullName>
    </submittedName>
</protein>
<dbReference type="KEGG" id="tasa:A1Q1_05621"/>
<evidence type="ECO:0000256" key="1">
    <source>
        <dbReference type="ARBA" id="ARBA00022701"/>
    </source>
</evidence>
<dbReference type="AlphaFoldDB" id="J5SJ76"/>
<name>J5SJ76_TRIAS</name>
<evidence type="ECO:0000313" key="10">
    <source>
        <dbReference type="EMBL" id="EJT45896.1"/>
    </source>
</evidence>
<evidence type="ECO:0000313" key="11">
    <source>
        <dbReference type="Proteomes" id="UP000002748"/>
    </source>
</evidence>
<dbReference type="HOGENOM" id="CLU_001485_21_0_1"/>
<dbReference type="SMART" id="SM00129">
    <property type="entry name" value="KISc"/>
    <property type="match status" value="1"/>
</dbReference>
<feature type="region of interest" description="Disordered" evidence="8">
    <location>
        <begin position="661"/>
        <end position="711"/>
    </location>
</feature>
<feature type="region of interest" description="Disordered" evidence="8">
    <location>
        <begin position="773"/>
        <end position="995"/>
    </location>
</feature>
<comment type="caution">
    <text evidence="6">Lacks conserved residue(s) required for the propagation of feature annotation.</text>
</comment>
<dbReference type="GO" id="GO:0008017">
    <property type="term" value="F:microtubule binding"/>
    <property type="evidence" value="ECO:0007669"/>
    <property type="project" value="InterPro"/>
</dbReference>
<feature type="compositionally biased region" description="Polar residues" evidence="8">
    <location>
        <begin position="891"/>
        <end position="915"/>
    </location>
</feature>
<feature type="compositionally biased region" description="Low complexity" evidence="8">
    <location>
        <begin position="787"/>
        <end position="810"/>
    </location>
</feature>
<dbReference type="InterPro" id="IPR027417">
    <property type="entry name" value="P-loop_NTPase"/>
</dbReference>
<comment type="similarity">
    <text evidence="6">Belongs to the TRAFAC class myosin-kinesin ATPase superfamily. Kinesin family.</text>
</comment>
<evidence type="ECO:0000259" key="9">
    <source>
        <dbReference type="PROSITE" id="PS50067"/>
    </source>
</evidence>
<dbReference type="Pfam" id="PF00225">
    <property type="entry name" value="Kinesin"/>
    <property type="match status" value="1"/>
</dbReference>
<evidence type="ECO:0000256" key="6">
    <source>
        <dbReference type="PROSITE-ProRule" id="PRU00283"/>
    </source>
</evidence>
<reference evidence="10 11" key="1">
    <citation type="journal article" date="2012" name="Eukaryot. Cell">
        <title>Draft genome sequence of CBS 2479, the standard type strain of Trichosporon asahii.</title>
        <authorList>
            <person name="Yang R.Y."/>
            <person name="Li H.T."/>
            <person name="Zhu H."/>
            <person name="Zhou G.P."/>
            <person name="Wang M."/>
            <person name="Wang L."/>
        </authorList>
    </citation>
    <scope>NUCLEOTIDE SEQUENCE [LARGE SCALE GENOMIC DNA]</scope>
    <source>
        <strain evidence="11">ATCC 90039 / CBS 2479 / JCM 2466 / KCTC 7840 / NCYC 2677 / UAMH 7654</strain>
    </source>
</reference>
<evidence type="ECO:0000256" key="5">
    <source>
        <dbReference type="ARBA" id="ARBA00023175"/>
    </source>
</evidence>
<dbReference type="RefSeq" id="XP_014176305.1">
    <property type="nucleotide sequence ID" value="XM_014320830.1"/>
</dbReference>
<dbReference type="InterPro" id="IPR001752">
    <property type="entry name" value="Kinesin_motor_dom"/>
</dbReference>
<dbReference type="PRINTS" id="PR00380">
    <property type="entry name" value="KINESINHEAVY"/>
</dbReference>
<keyword evidence="5" id="KW-0505">Motor protein</keyword>
<dbReference type="OrthoDB" id="3176171at2759"/>
<dbReference type="PROSITE" id="PS50067">
    <property type="entry name" value="KINESIN_MOTOR_2"/>
    <property type="match status" value="1"/>
</dbReference>
<keyword evidence="4 7" id="KW-0175">Coiled coil</keyword>
<dbReference type="SUPFAM" id="SSF52540">
    <property type="entry name" value="P-loop containing nucleoside triphosphate hydrolases"/>
    <property type="match status" value="1"/>
</dbReference>
<evidence type="ECO:0000256" key="4">
    <source>
        <dbReference type="ARBA" id="ARBA00023054"/>
    </source>
</evidence>
<keyword evidence="2" id="KW-0547">Nucleotide-binding</keyword>
<evidence type="ECO:0000256" key="3">
    <source>
        <dbReference type="ARBA" id="ARBA00022840"/>
    </source>
</evidence>
<dbReference type="VEuPathDB" id="FungiDB:A1Q1_05621"/>
<feature type="compositionally biased region" description="Polar residues" evidence="8">
    <location>
        <begin position="957"/>
        <end position="971"/>
    </location>
</feature>
<dbReference type="PANTHER" id="PTHR47968">
    <property type="entry name" value="CENTROMERE PROTEIN E"/>
    <property type="match status" value="1"/>
</dbReference>
<dbReference type="EMBL" id="ALBS01000318">
    <property type="protein sequence ID" value="EJT45896.1"/>
    <property type="molecule type" value="Genomic_DNA"/>
</dbReference>
<dbReference type="PROSITE" id="PS00411">
    <property type="entry name" value="KINESIN_MOTOR_1"/>
    <property type="match status" value="1"/>
</dbReference>
<organism evidence="10 11">
    <name type="scientific">Trichosporon asahii var. asahii (strain ATCC 90039 / CBS 2479 / JCM 2466 / KCTC 7840 / NBRC 103889/ NCYC 2677 / UAMH 7654)</name>
    <name type="common">Yeast</name>
    <dbReference type="NCBI Taxonomy" id="1186058"/>
    <lineage>
        <taxon>Eukaryota</taxon>
        <taxon>Fungi</taxon>
        <taxon>Dikarya</taxon>
        <taxon>Basidiomycota</taxon>
        <taxon>Agaricomycotina</taxon>
        <taxon>Tremellomycetes</taxon>
        <taxon>Trichosporonales</taxon>
        <taxon>Trichosporonaceae</taxon>
        <taxon>Trichosporon</taxon>
    </lineage>
</organism>
<feature type="compositionally biased region" description="Polar residues" evidence="8">
    <location>
        <begin position="848"/>
        <end position="861"/>
    </location>
</feature>
<dbReference type="InterPro" id="IPR036961">
    <property type="entry name" value="Kinesin_motor_dom_sf"/>
</dbReference>
<feature type="domain" description="Kinesin motor" evidence="9">
    <location>
        <begin position="9"/>
        <end position="368"/>
    </location>
</feature>
<comment type="caution">
    <text evidence="10">The sequence shown here is derived from an EMBL/GenBank/DDBJ whole genome shotgun (WGS) entry which is preliminary data.</text>
</comment>
<evidence type="ECO:0000256" key="8">
    <source>
        <dbReference type="SAM" id="MobiDB-lite"/>
    </source>
</evidence>